<evidence type="ECO:0000313" key="2">
    <source>
        <dbReference type="Proteomes" id="UP000242700"/>
    </source>
</evidence>
<dbReference type="STRING" id="586411.SAMN05216187_108128"/>
<dbReference type="Proteomes" id="UP000242700">
    <property type="component" value="Unassembled WGS sequence"/>
</dbReference>
<proteinExistence type="predicted"/>
<reference evidence="2" key="1">
    <citation type="submission" date="2016-10" db="EMBL/GenBank/DDBJ databases">
        <authorList>
            <person name="Varghese N."/>
            <person name="Submissions S."/>
        </authorList>
    </citation>
    <scope>NUCLEOTIDE SEQUENCE [LARGE SCALE GENOMIC DNA]</scope>
    <source>
        <strain evidence="2">CGMCC 1.8911</strain>
    </source>
</reference>
<dbReference type="AlphaFoldDB" id="A0A1G9BW15"/>
<evidence type="ECO:0000313" key="1">
    <source>
        <dbReference type="EMBL" id="SDK43629.1"/>
    </source>
</evidence>
<gene>
    <name evidence="1" type="ORF">SAMN05216187_108128</name>
</gene>
<sequence>MREFGWTINQVNQQPYEKLMELIIDKEKKTQDNTLMNGADFIKNL</sequence>
<dbReference type="EMBL" id="FNFI01000008">
    <property type="protein sequence ID" value="SDK43629.1"/>
    <property type="molecule type" value="Genomic_DNA"/>
</dbReference>
<organism evidence="1 2">
    <name type="scientific">Jeotgalicoccus aerolatus</name>
    <dbReference type="NCBI Taxonomy" id="709510"/>
    <lineage>
        <taxon>Bacteria</taxon>
        <taxon>Bacillati</taxon>
        <taxon>Bacillota</taxon>
        <taxon>Bacilli</taxon>
        <taxon>Bacillales</taxon>
        <taxon>Staphylococcaceae</taxon>
        <taxon>Jeotgalicoccus</taxon>
    </lineage>
</organism>
<name>A0A1G9BW15_9STAP</name>
<accession>A0A1G9BW15</accession>
<protein>
    <submittedName>
        <fullName evidence="1">Uncharacterized protein</fullName>
    </submittedName>
</protein>